<organism evidence="3 4">
    <name type="scientific">Mesonia sediminis</name>
    <dbReference type="NCBI Taxonomy" id="1703946"/>
    <lineage>
        <taxon>Bacteria</taxon>
        <taxon>Pseudomonadati</taxon>
        <taxon>Bacteroidota</taxon>
        <taxon>Flavobacteriia</taxon>
        <taxon>Flavobacteriales</taxon>
        <taxon>Flavobacteriaceae</taxon>
        <taxon>Mesonia</taxon>
    </lineage>
</organism>
<reference evidence="4" key="1">
    <citation type="journal article" date="2019" name="Int. J. Syst. Evol. Microbiol.">
        <title>The Global Catalogue of Microorganisms (GCM) 10K type strain sequencing project: providing services to taxonomists for standard genome sequencing and annotation.</title>
        <authorList>
            <consortium name="The Broad Institute Genomics Platform"/>
            <consortium name="The Broad Institute Genome Sequencing Center for Infectious Disease"/>
            <person name="Wu L."/>
            <person name="Ma J."/>
        </authorList>
    </citation>
    <scope>NUCLEOTIDE SEQUENCE [LARGE SCALE GENOMIC DNA]</scope>
    <source>
        <strain evidence="4">KCTC 42255</strain>
    </source>
</reference>
<evidence type="ECO:0000313" key="4">
    <source>
        <dbReference type="Proteomes" id="UP001597357"/>
    </source>
</evidence>
<feature type="repeat" description="TPR" evidence="1">
    <location>
        <begin position="232"/>
        <end position="265"/>
    </location>
</feature>
<dbReference type="InterPro" id="IPR019734">
    <property type="entry name" value="TPR_rpt"/>
</dbReference>
<evidence type="ECO:0008006" key="5">
    <source>
        <dbReference type="Google" id="ProtNLM"/>
    </source>
</evidence>
<dbReference type="PROSITE" id="PS50005">
    <property type="entry name" value="TPR"/>
    <property type="match status" value="1"/>
</dbReference>
<evidence type="ECO:0000313" key="3">
    <source>
        <dbReference type="EMBL" id="MFD2698477.1"/>
    </source>
</evidence>
<accession>A0ABW5SH53</accession>
<dbReference type="SUPFAM" id="SSF48452">
    <property type="entry name" value="TPR-like"/>
    <property type="match status" value="1"/>
</dbReference>
<comment type="caution">
    <text evidence="3">The sequence shown here is derived from an EMBL/GenBank/DDBJ whole genome shotgun (WGS) entry which is preliminary data.</text>
</comment>
<keyword evidence="1" id="KW-0802">TPR repeat</keyword>
<evidence type="ECO:0000256" key="2">
    <source>
        <dbReference type="SAM" id="MobiDB-lite"/>
    </source>
</evidence>
<keyword evidence="4" id="KW-1185">Reference proteome</keyword>
<dbReference type="EMBL" id="JBHULZ010000041">
    <property type="protein sequence ID" value="MFD2698477.1"/>
    <property type="molecule type" value="Genomic_DNA"/>
</dbReference>
<proteinExistence type="predicted"/>
<dbReference type="InterPro" id="IPR011990">
    <property type="entry name" value="TPR-like_helical_dom_sf"/>
</dbReference>
<feature type="region of interest" description="Disordered" evidence="2">
    <location>
        <begin position="121"/>
        <end position="141"/>
    </location>
</feature>
<protein>
    <recommendedName>
        <fullName evidence="5">Tetratricopeptide repeat protein</fullName>
    </recommendedName>
</protein>
<dbReference type="RefSeq" id="WP_379048100.1">
    <property type="nucleotide sequence ID" value="NZ_JBHULZ010000041.1"/>
</dbReference>
<dbReference type="Proteomes" id="UP001597357">
    <property type="component" value="Unassembled WGS sequence"/>
</dbReference>
<sequence>MIDKATFNAQLEKETTDSLPSSQYAELLEEYPYFQAARALYLKALKKENSFSYNHALKVTAAYTEDRGVLFDYITSPVFKQLEKARQIKIRLSEELESDLSLAPEEASKVFDPDLFQPEKAEEPKASELEDSNAADQNQAPVTEDVLESGRPLTFDRQETHSFSEWLKLTQAQPIDRAAAKAEEISTGESSTVPPKKFELIDKFIASNPKIIPSKEPVGKPEGLQTTPLNTDLMTETLARVYLEQKNYSKAIQAFKILILKNPEKSSLFADQIRAIEKLQEKH</sequence>
<evidence type="ECO:0000256" key="1">
    <source>
        <dbReference type="PROSITE-ProRule" id="PRU00339"/>
    </source>
</evidence>
<gene>
    <name evidence="3" type="ORF">ACFSQ0_10775</name>
</gene>
<name>A0ABW5SH53_9FLAO</name>